<dbReference type="InterPro" id="IPR018705">
    <property type="entry name" value="DUF2134_membrane"/>
</dbReference>
<sequence length="546" mass="55275">MTGSQFRRDERGNMAVLFAFGFAVSAMVSALAVDAASLYHERRVLQAGVDLAAISAAADPSRATEIAQSVLAEAQLLAPASTDGLTVLPGRYDPTEPDIADRFTPGQTPHNAVSVTLNRPGRLYFAASFAAVPTLQASGIAAVTPEVSFSVGSRLASLNGGLANAILSGLLGTTVALSVLDYTALASARVDALGFLDALATELGITVGSYDDLLVTKAGAGEIAAALAALTNGTAQSALMLLSTAGTGADVELGKLIDLGRLGGLELGSAGVADLSLSALELLSAAAVLSDGDSQVSLNLGAAVPGLVSLQLDLAIGEPLQGGGWFALGPLGTIVRTAQTRLRLRAELLGGPALRGAGVKLPLWLDLAPVEARVDAATCPTIGAPRGSATIATRPGILRLSIGEMSDASLADFGVPPSAAPVRLIDNLLLRVTGAAMVELAQTSPVRLDFSSADIAAGTMRTARTETLVASLSAALLDRVDLTVNVLGLGLSPPHLIAQAVRSLLVPLAPLLDNTLNATLSALGIGLGEADVRVYGVRCDRSVLVG</sequence>
<protein>
    <recommendedName>
        <fullName evidence="1">DUF2134 domain-containing protein</fullName>
    </recommendedName>
</protein>
<organism evidence="2 3">
    <name type="scientific">Devosia marina</name>
    <dbReference type="NCBI Taxonomy" id="2683198"/>
    <lineage>
        <taxon>Bacteria</taxon>
        <taxon>Pseudomonadati</taxon>
        <taxon>Pseudomonadota</taxon>
        <taxon>Alphaproteobacteria</taxon>
        <taxon>Hyphomicrobiales</taxon>
        <taxon>Devosiaceae</taxon>
        <taxon>Devosia</taxon>
    </lineage>
</organism>
<dbReference type="Pfam" id="PF09977">
    <property type="entry name" value="Tad_C"/>
    <property type="match status" value="1"/>
</dbReference>
<evidence type="ECO:0000259" key="1">
    <source>
        <dbReference type="Pfam" id="PF09977"/>
    </source>
</evidence>
<name>A0A7X3FU86_9HYPH</name>
<reference evidence="2 3" key="1">
    <citation type="submission" date="2019-12" db="EMBL/GenBank/DDBJ databases">
        <title>Devosia maris sp. nov., isolated from the deep seawater.</title>
        <authorList>
            <person name="Liu Y."/>
        </authorList>
    </citation>
    <scope>NUCLEOTIDE SEQUENCE [LARGE SCALE GENOMIC DNA]</scope>
    <source>
        <strain evidence="2 3">L53-10-65</strain>
    </source>
</reference>
<proteinExistence type="predicted"/>
<keyword evidence="3" id="KW-1185">Reference proteome</keyword>
<dbReference type="RefSeq" id="WP_157291649.1">
    <property type="nucleotide sequence ID" value="NZ_WQRF01000011.1"/>
</dbReference>
<dbReference type="EMBL" id="WQRF01000011">
    <property type="protein sequence ID" value="MVT00858.1"/>
    <property type="molecule type" value="Genomic_DNA"/>
</dbReference>
<feature type="domain" description="DUF2134" evidence="1">
    <location>
        <begin position="56"/>
        <end position="141"/>
    </location>
</feature>
<comment type="caution">
    <text evidence="2">The sequence shown here is derived from an EMBL/GenBank/DDBJ whole genome shotgun (WGS) entry which is preliminary data.</text>
</comment>
<gene>
    <name evidence="2" type="ORF">GO014_17710</name>
</gene>
<evidence type="ECO:0000313" key="2">
    <source>
        <dbReference type="EMBL" id="MVT00858.1"/>
    </source>
</evidence>
<evidence type="ECO:0000313" key="3">
    <source>
        <dbReference type="Proteomes" id="UP000438106"/>
    </source>
</evidence>
<dbReference type="AlphaFoldDB" id="A0A7X3FU86"/>
<accession>A0A7X3FU86</accession>
<dbReference type="Proteomes" id="UP000438106">
    <property type="component" value="Unassembled WGS sequence"/>
</dbReference>